<protein>
    <submittedName>
        <fullName evidence="3">Secreted protein</fullName>
    </submittedName>
</protein>
<dbReference type="Proteomes" id="UP000271098">
    <property type="component" value="Unassembled WGS sequence"/>
</dbReference>
<dbReference type="EMBL" id="UYRT01021252">
    <property type="protein sequence ID" value="VDK59828.1"/>
    <property type="molecule type" value="Genomic_DNA"/>
</dbReference>
<organism evidence="3">
    <name type="scientific">Gongylonema pulchrum</name>
    <dbReference type="NCBI Taxonomy" id="637853"/>
    <lineage>
        <taxon>Eukaryota</taxon>
        <taxon>Metazoa</taxon>
        <taxon>Ecdysozoa</taxon>
        <taxon>Nematoda</taxon>
        <taxon>Chromadorea</taxon>
        <taxon>Rhabditida</taxon>
        <taxon>Spirurina</taxon>
        <taxon>Spiruromorpha</taxon>
        <taxon>Spiruroidea</taxon>
        <taxon>Gongylonematidae</taxon>
        <taxon>Gongylonema</taxon>
    </lineage>
</organism>
<keyword evidence="2" id="KW-1185">Reference proteome</keyword>
<name>A0A183DGJ3_9BILA</name>
<gene>
    <name evidence="1" type="ORF">GPUH_LOCUS7833</name>
</gene>
<proteinExistence type="predicted"/>
<evidence type="ECO:0000313" key="1">
    <source>
        <dbReference type="EMBL" id="VDK59828.1"/>
    </source>
</evidence>
<evidence type="ECO:0000313" key="2">
    <source>
        <dbReference type="Proteomes" id="UP000271098"/>
    </source>
</evidence>
<dbReference type="WBParaSite" id="GPUH_0000784301-mRNA-1">
    <property type="protein sequence ID" value="GPUH_0000784301-mRNA-1"/>
    <property type="gene ID" value="GPUH_0000784301"/>
</dbReference>
<reference evidence="1 2" key="2">
    <citation type="submission" date="2018-11" db="EMBL/GenBank/DDBJ databases">
        <authorList>
            <consortium name="Pathogen Informatics"/>
        </authorList>
    </citation>
    <scope>NUCLEOTIDE SEQUENCE [LARGE SCALE GENOMIC DNA]</scope>
</reference>
<dbReference type="AlphaFoldDB" id="A0A183DGJ3"/>
<evidence type="ECO:0000313" key="3">
    <source>
        <dbReference type="WBParaSite" id="GPUH_0000784301-mRNA-1"/>
    </source>
</evidence>
<reference evidence="3" key="1">
    <citation type="submission" date="2016-06" db="UniProtKB">
        <authorList>
            <consortium name="WormBaseParasite"/>
        </authorList>
    </citation>
    <scope>IDENTIFICATION</scope>
</reference>
<sequence length="129" mass="12942">MGVGAPDVVVDSLDGVMVVLVGLQGMGVGAPAVVAGSLDGVMVVPVGLQEMGVGAPAVVAGSLVAVMDVPICTEFRGGKRAGDVRDGGVVAEYMPLVDVPVYQEFLALVASGAASIPAQLAVAVRRWIW</sequence>
<accession>A0A183DGJ3</accession>